<dbReference type="SMART" id="SM00966">
    <property type="entry name" value="SpoVT_AbrB"/>
    <property type="match status" value="1"/>
</dbReference>
<feature type="domain" description="SpoVT-AbrB" evidence="1">
    <location>
        <begin position="6"/>
        <end position="51"/>
    </location>
</feature>
<dbReference type="Gene3D" id="2.10.260.10">
    <property type="match status" value="1"/>
</dbReference>
<dbReference type="InterPro" id="IPR039052">
    <property type="entry name" value="Antitox_PemI-like"/>
</dbReference>
<organism evidence="2 3">
    <name type="scientific">Oceanispirochaeta crateris</name>
    <dbReference type="NCBI Taxonomy" id="2518645"/>
    <lineage>
        <taxon>Bacteria</taxon>
        <taxon>Pseudomonadati</taxon>
        <taxon>Spirochaetota</taxon>
        <taxon>Spirochaetia</taxon>
        <taxon>Spirochaetales</taxon>
        <taxon>Spirochaetaceae</taxon>
        <taxon>Oceanispirochaeta</taxon>
    </lineage>
</organism>
<keyword evidence="3" id="KW-1185">Reference proteome</keyword>
<evidence type="ECO:0000259" key="1">
    <source>
        <dbReference type="SMART" id="SM00966"/>
    </source>
</evidence>
<dbReference type="KEGG" id="ock:EXM22_02090"/>
<dbReference type="OrthoDB" id="9795766at2"/>
<dbReference type="PANTHER" id="PTHR40516:SF1">
    <property type="entry name" value="ANTITOXIN CHPS-RELATED"/>
    <property type="match status" value="1"/>
</dbReference>
<dbReference type="Pfam" id="PF04014">
    <property type="entry name" value="MazE_antitoxin"/>
    <property type="match status" value="1"/>
</dbReference>
<dbReference type="EMBL" id="CP036150">
    <property type="protein sequence ID" value="QEN06840.1"/>
    <property type="molecule type" value="Genomic_DNA"/>
</dbReference>
<keyword evidence="2" id="KW-0238">DNA-binding</keyword>
<dbReference type="SUPFAM" id="SSF89447">
    <property type="entry name" value="AbrB/MazE/MraZ-like"/>
    <property type="match status" value="1"/>
</dbReference>
<reference evidence="2 3" key="1">
    <citation type="submission" date="2019-02" db="EMBL/GenBank/DDBJ databases">
        <title>Complete Genome Sequence and Methylome Analysis of free living Spirochaetas.</title>
        <authorList>
            <person name="Fomenkov A."/>
            <person name="Dubinina G."/>
            <person name="Leshcheva N."/>
            <person name="Mikheeva N."/>
            <person name="Grabovich M."/>
            <person name="Vincze T."/>
            <person name="Roberts R.J."/>
        </authorList>
    </citation>
    <scope>NUCLEOTIDE SEQUENCE [LARGE SCALE GENOMIC DNA]</scope>
    <source>
        <strain evidence="2 3">K2</strain>
    </source>
</reference>
<dbReference type="RefSeq" id="WP_149484922.1">
    <property type="nucleotide sequence ID" value="NZ_CP036150.1"/>
</dbReference>
<evidence type="ECO:0000313" key="3">
    <source>
        <dbReference type="Proteomes" id="UP000324209"/>
    </source>
</evidence>
<protein>
    <submittedName>
        <fullName evidence="2">AbrB/MazE/SpoVT family DNA-binding domain-containing protein</fullName>
    </submittedName>
</protein>
<dbReference type="GO" id="GO:0097351">
    <property type="term" value="F:toxin sequestering activity"/>
    <property type="evidence" value="ECO:0007669"/>
    <property type="project" value="InterPro"/>
</dbReference>
<name>A0A5C1QIJ2_9SPIO</name>
<evidence type="ECO:0000313" key="2">
    <source>
        <dbReference type="EMBL" id="QEN06840.1"/>
    </source>
</evidence>
<dbReference type="Proteomes" id="UP000324209">
    <property type="component" value="Chromosome"/>
</dbReference>
<dbReference type="GO" id="GO:0003677">
    <property type="term" value="F:DNA binding"/>
    <property type="evidence" value="ECO:0007669"/>
    <property type="project" value="UniProtKB-KW"/>
</dbReference>
<sequence>MEAKIQKWGNSLGIRIPINIIRDLALENGSTVDIEEIEDRIIIKPKRNLEDLLSCITEENLHNEIDFGMPEGNESW</sequence>
<dbReference type="AlphaFoldDB" id="A0A5C1QIJ2"/>
<gene>
    <name evidence="2" type="ORF">EXM22_02090</name>
</gene>
<dbReference type="InterPro" id="IPR007159">
    <property type="entry name" value="SpoVT-AbrB_dom"/>
</dbReference>
<dbReference type="InterPro" id="IPR037914">
    <property type="entry name" value="SpoVT-AbrB_sf"/>
</dbReference>
<proteinExistence type="predicted"/>
<dbReference type="PANTHER" id="PTHR40516">
    <property type="entry name" value="ANTITOXIN CHPS-RELATED"/>
    <property type="match status" value="1"/>
</dbReference>
<accession>A0A5C1QIJ2</accession>